<comment type="caution">
    <text evidence="2">The sequence shown here is derived from an EMBL/GenBank/DDBJ whole genome shotgun (WGS) entry which is preliminary data.</text>
</comment>
<name>A0A9P1FVB5_9DINO</name>
<protein>
    <submittedName>
        <fullName evidence="2">Uncharacterized protein</fullName>
    </submittedName>
</protein>
<feature type="compositionally biased region" description="Basic and acidic residues" evidence="1">
    <location>
        <begin position="402"/>
        <end position="419"/>
    </location>
</feature>
<feature type="non-terminal residue" evidence="2">
    <location>
        <position position="1"/>
    </location>
</feature>
<feature type="region of interest" description="Disordered" evidence="1">
    <location>
        <begin position="68"/>
        <end position="95"/>
    </location>
</feature>
<feature type="region of interest" description="Disordered" evidence="1">
    <location>
        <begin position="360"/>
        <end position="453"/>
    </location>
</feature>
<reference evidence="2" key="1">
    <citation type="submission" date="2022-10" db="EMBL/GenBank/DDBJ databases">
        <authorList>
            <person name="Chen Y."/>
            <person name="Dougan E. K."/>
            <person name="Chan C."/>
            <person name="Rhodes N."/>
            <person name="Thang M."/>
        </authorList>
    </citation>
    <scope>NUCLEOTIDE SEQUENCE</scope>
</reference>
<evidence type="ECO:0000313" key="2">
    <source>
        <dbReference type="EMBL" id="CAI3990904.1"/>
    </source>
</evidence>
<dbReference type="EMBL" id="CAMXCT010001528">
    <property type="protein sequence ID" value="CAI3990904.1"/>
    <property type="molecule type" value="Genomic_DNA"/>
</dbReference>
<dbReference type="EMBL" id="CAMXCT020001528">
    <property type="protein sequence ID" value="CAL1144279.1"/>
    <property type="molecule type" value="Genomic_DNA"/>
</dbReference>
<keyword evidence="4" id="KW-1185">Reference proteome</keyword>
<proteinExistence type="predicted"/>
<evidence type="ECO:0000256" key="1">
    <source>
        <dbReference type="SAM" id="MobiDB-lite"/>
    </source>
</evidence>
<gene>
    <name evidence="2" type="ORF">C1SCF055_LOCUS17854</name>
</gene>
<reference evidence="3 4" key="2">
    <citation type="submission" date="2024-05" db="EMBL/GenBank/DDBJ databases">
        <authorList>
            <person name="Chen Y."/>
            <person name="Shah S."/>
            <person name="Dougan E. K."/>
            <person name="Thang M."/>
            <person name="Chan C."/>
        </authorList>
    </citation>
    <scope>NUCLEOTIDE SEQUENCE [LARGE SCALE GENOMIC DNA]</scope>
</reference>
<organism evidence="2">
    <name type="scientific">Cladocopium goreaui</name>
    <dbReference type="NCBI Taxonomy" id="2562237"/>
    <lineage>
        <taxon>Eukaryota</taxon>
        <taxon>Sar</taxon>
        <taxon>Alveolata</taxon>
        <taxon>Dinophyceae</taxon>
        <taxon>Suessiales</taxon>
        <taxon>Symbiodiniaceae</taxon>
        <taxon>Cladocopium</taxon>
    </lineage>
</organism>
<evidence type="ECO:0000313" key="3">
    <source>
        <dbReference type="EMBL" id="CAL4778216.1"/>
    </source>
</evidence>
<accession>A0A9P1FVB5</accession>
<dbReference type="AlphaFoldDB" id="A0A9P1FVB5"/>
<evidence type="ECO:0000313" key="4">
    <source>
        <dbReference type="Proteomes" id="UP001152797"/>
    </source>
</evidence>
<feature type="compositionally biased region" description="Pro residues" evidence="1">
    <location>
        <begin position="68"/>
        <end position="78"/>
    </location>
</feature>
<dbReference type="Proteomes" id="UP001152797">
    <property type="component" value="Unassembled WGS sequence"/>
</dbReference>
<dbReference type="EMBL" id="CAMXCT030001528">
    <property type="protein sequence ID" value="CAL4778216.1"/>
    <property type="molecule type" value="Genomic_DNA"/>
</dbReference>
<sequence>EHIPLELMTRWNNEVLQPGQWPGFQGRASAPTAMGAMGAMGAVTAPEISRDMLGGLQSFTAPSMAPPLAPNPGVPPMPGFAHPSFSTQHAAPVATHPGHPVVRQQLQRPEIRTTGRLQEARADGGVRLQRQSNHGAAARLQQELHAHALHEAPPSDDKMPMPHFEHKLEPYAYLERRLQWIQEDLQRQQTRLVEESLPKQAPREQDMSAMHQMLQRMQVERRGREELESKISGLESTLMKERAEHNLGMQQMQQHYEKVMNDLSSHFEHNLKVSQDNLFRQAQRLEDMLKATFQNVENRLASGAFSKDHWVPISLERDAGGESTTPNWLTVAGGHGHGHSGLGARKEVKDVRRQMVSGPLVAPGRAKSPMGPGGSMKCSRGGAGPGAEEPMMSGKTLGEMLQRLHQENQELQRVHHELSQQKSRKSSKETSKNHSPIQTPGKYPQWPLYRPAG</sequence>